<dbReference type="NCBIfam" id="TIGR01446">
    <property type="entry name" value="DnaD_dom"/>
    <property type="match status" value="1"/>
</dbReference>
<evidence type="ECO:0000259" key="3">
    <source>
        <dbReference type="Pfam" id="PF21984"/>
    </source>
</evidence>
<name>A0ABW5BXA2_9BACI</name>
<dbReference type="InterPro" id="IPR053843">
    <property type="entry name" value="DnaD_N"/>
</dbReference>
<dbReference type="Proteomes" id="UP001597318">
    <property type="component" value="Unassembled WGS sequence"/>
</dbReference>
<dbReference type="RefSeq" id="WP_247343992.1">
    <property type="nucleotide sequence ID" value="NZ_CP095550.1"/>
</dbReference>
<dbReference type="InterPro" id="IPR053162">
    <property type="entry name" value="DnaD"/>
</dbReference>
<feature type="domain" description="DnaD N-terminal" evidence="3">
    <location>
        <begin position="17"/>
        <end position="115"/>
    </location>
</feature>
<proteinExistence type="inferred from homology"/>
<sequence>MNKEQFIFLQEAGHVSIPVMLFNYYAKLGLNELEFMLILQVKKYKENGNQFPTPTELSQHMSISTSECTSILRTLIQKGFLMIEESEQDTILFEYYSLKPLWDKLYTYLINESQKKTQEQSQKEDESLYTIFENEFGRPLSPFECETLAIWIDQDDYDPVIIKAALRESVMSGKLNFRYIDRILFEWKKNGIRTIEQARNYAKKFRQNQGTTSKTQSNPENYERKVPFYNWLES</sequence>
<accession>A0ABW5BXA2</accession>
<dbReference type="PANTHER" id="PTHR37293">
    <property type="entry name" value="PHAGE REPLICATION PROTEIN-RELATED"/>
    <property type="match status" value="1"/>
</dbReference>
<dbReference type="Gene3D" id="1.10.10.10">
    <property type="entry name" value="Winged helix-like DNA-binding domain superfamily/Winged helix DNA-binding domain"/>
    <property type="match status" value="1"/>
</dbReference>
<protein>
    <submittedName>
        <fullName evidence="4">DnaD domain protein</fullName>
    </submittedName>
</protein>
<dbReference type="PANTHER" id="PTHR37293:SF6">
    <property type="entry name" value="DNA REPLICATION PROTEIN DNAD"/>
    <property type="match status" value="1"/>
</dbReference>
<feature type="domain" description="DnaB/C C-terminal" evidence="2">
    <location>
        <begin position="129"/>
        <end position="201"/>
    </location>
</feature>
<dbReference type="Pfam" id="PF07261">
    <property type="entry name" value="DnaB_2"/>
    <property type="match status" value="1"/>
</dbReference>
<reference evidence="5" key="1">
    <citation type="journal article" date="2019" name="Int. J. Syst. Evol. Microbiol.">
        <title>The Global Catalogue of Microorganisms (GCM) 10K type strain sequencing project: providing services to taxonomists for standard genome sequencing and annotation.</title>
        <authorList>
            <consortium name="The Broad Institute Genomics Platform"/>
            <consortium name="The Broad Institute Genome Sequencing Center for Infectious Disease"/>
            <person name="Wu L."/>
            <person name="Ma J."/>
        </authorList>
    </citation>
    <scope>NUCLEOTIDE SEQUENCE [LARGE SCALE GENOMIC DNA]</scope>
    <source>
        <strain evidence="5">CGMCC 1.15474</strain>
    </source>
</reference>
<dbReference type="InterPro" id="IPR036390">
    <property type="entry name" value="WH_DNA-bd_sf"/>
</dbReference>
<comment type="caution">
    <text evidence="4">The sequence shown here is derived from an EMBL/GenBank/DDBJ whole genome shotgun (WGS) entry which is preliminary data.</text>
</comment>
<keyword evidence="5" id="KW-1185">Reference proteome</keyword>
<dbReference type="Gene3D" id="1.10.10.630">
    <property type="entry name" value="DnaD domain-like"/>
    <property type="match status" value="1"/>
</dbReference>
<dbReference type="Pfam" id="PF21984">
    <property type="entry name" value="DnaD_N"/>
    <property type="match status" value="1"/>
</dbReference>
<dbReference type="InterPro" id="IPR034829">
    <property type="entry name" value="DnaD-like_sf"/>
</dbReference>
<dbReference type="SUPFAM" id="SSF46785">
    <property type="entry name" value="Winged helix' DNA-binding domain"/>
    <property type="match status" value="1"/>
</dbReference>
<gene>
    <name evidence="4" type="ORF">ACFSKK_11335</name>
</gene>
<dbReference type="EMBL" id="JBHUIK010000002">
    <property type="protein sequence ID" value="MFD2214274.1"/>
    <property type="molecule type" value="Genomic_DNA"/>
</dbReference>
<dbReference type="SUPFAM" id="SSF158499">
    <property type="entry name" value="DnaD domain-like"/>
    <property type="match status" value="1"/>
</dbReference>
<comment type="similarity">
    <text evidence="1">Belongs to the DnaB/DnaD family.</text>
</comment>
<evidence type="ECO:0000259" key="2">
    <source>
        <dbReference type="Pfam" id="PF07261"/>
    </source>
</evidence>
<evidence type="ECO:0000313" key="4">
    <source>
        <dbReference type="EMBL" id="MFD2214274.1"/>
    </source>
</evidence>
<organism evidence="4 5">
    <name type="scientific">Metabacillus endolithicus</name>
    <dbReference type="NCBI Taxonomy" id="1535204"/>
    <lineage>
        <taxon>Bacteria</taxon>
        <taxon>Bacillati</taxon>
        <taxon>Bacillota</taxon>
        <taxon>Bacilli</taxon>
        <taxon>Bacillales</taxon>
        <taxon>Bacillaceae</taxon>
        <taxon>Metabacillus</taxon>
    </lineage>
</organism>
<dbReference type="InterPro" id="IPR006343">
    <property type="entry name" value="DnaB/C_C"/>
</dbReference>
<evidence type="ECO:0000313" key="5">
    <source>
        <dbReference type="Proteomes" id="UP001597318"/>
    </source>
</evidence>
<evidence type="ECO:0000256" key="1">
    <source>
        <dbReference type="ARBA" id="ARBA00093462"/>
    </source>
</evidence>
<dbReference type="InterPro" id="IPR036388">
    <property type="entry name" value="WH-like_DNA-bd_sf"/>
</dbReference>